<sequence>MDTLRITKTKRAKDDKALLIKLKENFNENHNAFDTGRLKTDNARTKTKDRALGQCKKELKMTKPC</sequence>
<evidence type="ECO:0000313" key="2">
    <source>
        <dbReference type="Proteomes" id="UP001607303"/>
    </source>
</evidence>
<reference evidence="1 2" key="1">
    <citation type="journal article" date="2024" name="Ann. Entomol. Soc. Am.">
        <title>Genomic analyses of the southern and eastern yellowjacket wasps (Hymenoptera: Vespidae) reveal evolutionary signatures of social life.</title>
        <authorList>
            <person name="Catto M.A."/>
            <person name="Caine P.B."/>
            <person name="Orr S.E."/>
            <person name="Hunt B.G."/>
            <person name="Goodisman M.A.D."/>
        </authorList>
    </citation>
    <scope>NUCLEOTIDE SEQUENCE [LARGE SCALE GENOMIC DNA]</scope>
    <source>
        <strain evidence="1">232</strain>
        <tissue evidence="1">Head and thorax</tissue>
    </source>
</reference>
<comment type="caution">
    <text evidence="1">The sequence shown here is derived from an EMBL/GenBank/DDBJ whole genome shotgun (WGS) entry which is preliminary data.</text>
</comment>
<dbReference type="EMBL" id="JAYRBN010000056">
    <property type="protein sequence ID" value="KAL2742763.1"/>
    <property type="molecule type" value="Genomic_DNA"/>
</dbReference>
<organism evidence="1 2">
    <name type="scientific">Vespula maculifrons</name>
    <name type="common">Eastern yellow jacket</name>
    <name type="synonym">Wasp</name>
    <dbReference type="NCBI Taxonomy" id="7453"/>
    <lineage>
        <taxon>Eukaryota</taxon>
        <taxon>Metazoa</taxon>
        <taxon>Ecdysozoa</taxon>
        <taxon>Arthropoda</taxon>
        <taxon>Hexapoda</taxon>
        <taxon>Insecta</taxon>
        <taxon>Pterygota</taxon>
        <taxon>Neoptera</taxon>
        <taxon>Endopterygota</taxon>
        <taxon>Hymenoptera</taxon>
        <taxon>Apocrita</taxon>
        <taxon>Aculeata</taxon>
        <taxon>Vespoidea</taxon>
        <taxon>Vespidae</taxon>
        <taxon>Vespinae</taxon>
        <taxon>Vespula</taxon>
    </lineage>
</organism>
<accession>A0ABD2CCH4</accession>
<evidence type="ECO:0000313" key="1">
    <source>
        <dbReference type="EMBL" id="KAL2742763.1"/>
    </source>
</evidence>
<name>A0ABD2CCH4_VESMC</name>
<dbReference type="AlphaFoldDB" id="A0ABD2CCH4"/>
<keyword evidence="2" id="KW-1185">Reference proteome</keyword>
<protein>
    <submittedName>
        <fullName evidence="1">Uncharacterized protein</fullName>
    </submittedName>
</protein>
<dbReference type="Proteomes" id="UP001607303">
    <property type="component" value="Unassembled WGS sequence"/>
</dbReference>
<gene>
    <name evidence="1" type="ORF">V1477_008252</name>
</gene>
<proteinExistence type="predicted"/>